<dbReference type="OMA" id="PMYRQFR"/>
<dbReference type="OrthoDB" id="5371740at2759"/>
<dbReference type="eggNOG" id="KOG1201">
    <property type="taxonomic scope" value="Eukaryota"/>
</dbReference>
<dbReference type="STRING" id="764103.G7E590"/>
<keyword evidence="4" id="KW-1185">Reference proteome</keyword>
<dbReference type="PANTHER" id="PTHR44229:SF4">
    <property type="entry name" value="15-HYDROXYPROSTAGLANDIN DEHYDROGENASE [NAD(+)]"/>
    <property type="match status" value="1"/>
</dbReference>
<evidence type="ECO:0000313" key="4">
    <source>
        <dbReference type="Proteomes" id="UP000009131"/>
    </source>
</evidence>
<dbReference type="PRINTS" id="PR00081">
    <property type="entry name" value="GDHRDH"/>
</dbReference>
<dbReference type="GO" id="GO:0005737">
    <property type="term" value="C:cytoplasm"/>
    <property type="evidence" value="ECO:0007669"/>
    <property type="project" value="TreeGrafter"/>
</dbReference>
<dbReference type="PANTHER" id="PTHR44229">
    <property type="entry name" value="15-HYDROXYPROSTAGLANDIN DEHYDROGENASE [NAD(+)]"/>
    <property type="match status" value="1"/>
</dbReference>
<accession>G7E590</accession>
<comment type="similarity">
    <text evidence="1">Belongs to the short-chain dehydrogenases/reductases (SDR) family.</text>
</comment>
<reference evidence="3 4" key="1">
    <citation type="journal article" date="2011" name="J. Gen. Appl. Microbiol.">
        <title>Draft genome sequencing of the enigmatic basidiomycete Mixia osmundae.</title>
        <authorList>
            <person name="Nishida H."/>
            <person name="Nagatsuka Y."/>
            <person name="Sugiyama J."/>
        </authorList>
    </citation>
    <scope>NUCLEOTIDE SEQUENCE [LARGE SCALE GENOMIC DNA]</scope>
    <source>
        <strain evidence="4">CBS 9802 / IAM 14324 / JCM 22182 / KY 12970</strain>
    </source>
</reference>
<name>G7E590_MIXOS</name>
<dbReference type="SUPFAM" id="SSF51735">
    <property type="entry name" value="NAD(P)-binding Rossmann-fold domains"/>
    <property type="match status" value="1"/>
</dbReference>
<evidence type="ECO:0000256" key="1">
    <source>
        <dbReference type="ARBA" id="ARBA00006484"/>
    </source>
</evidence>
<dbReference type="AlphaFoldDB" id="G7E590"/>
<evidence type="ECO:0000256" key="2">
    <source>
        <dbReference type="ARBA" id="ARBA00023002"/>
    </source>
</evidence>
<organism evidence="3 4">
    <name type="scientific">Mixia osmundae (strain CBS 9802 / IAM 14324 / JCM 22182 / KY 12970)</name>
    <dbReference type="NCBI Taxonomy" id="764103"/>
    <lineage>
        <taxon>Eukaryota</taxon>
        <taxon>Fungi</taxon>
        <taxon>Dikarya</taxon>
        <taxon>Basidiomycota</taxon>
        <taxon>Pucciniomycotina</taxon>
        <taxon>Mixiomycetes</taxon>
        <taxon>Mixiales</taxon>
        <taxon>Mixiaceae</taxon>
        <taxon>Mixia</taxon>
    </lineage>
</organism>
<dbReference type="Proteomes" id="UP000009131">
    <property type="component" value="Unassembled WGS sequence"/>
</dbReference>
<dbReference type="Gene3D" id="3.40.50.720">
    <property type="entry name" value="NAD(P)-binding Rossmann-like Domain"/>
    <property type="match status" value="1"/>
</dbReference>
<comment type="caution">
    <text evidence="3">The sequence shown here is derived from an EMBL/GenBank/DDBJ whole genome shotgun (WGS) entry which is preliminary data.</text>
</comment>
<dbReference type="InterPro" id="IPR002347">
    <property type="entry name" value="SDR_fam"/>
</dbReference>
<sequence>MTDIADEADMQGVAPHDVMKLYANKYASDLATTRRVGRSLHKSELYQYQKLLKHKVVVITGAGSGFGRNVALASARNGAKVVMGDVNKAGLQAVADEIKLAGGKVVHTVCNVTSWQSQVDLFKLAERTYGKVDIVFANAGVTEKLHPGFEDDVIGADGELTKPDLRTLDINLIGVLYTVKLAVYHLRKHRDAGRAIILLSSMAGFHGVPMAPMYSTSKWGVRGLLQSLTFLGAAEGFRVNSIHPWFASTGIIEPLTRLGLVGLPLCDLEDVNGALIRAATCPNIHGRMLIVDPKGVLEITTDETEDTIYAEFGRRAYMTLALGATVRDISYVLRLAIGKNKLKILSLIAAILGLVQFRRSRV</sequence>
<dbReference type="InParanoid" id="G7E590"/>
<dbReference type="Pfam" id="PF00106">
    <property type="entry name" value="adh_short"/>
    <property type="match status" value="1"/>
</dbReference>
<gene>
    <name evidence="3" type="primary">Mo04680</name>
    <name evidence="3" type="ORF">E5Q_04680</name>
</gene>
<dbReference type="InterPro" id="IPR036291">
    <property type="entry name" value="NAD(P)-bd_dom_sf"/>
</dbReference>
<dbReference type="RefSeq" id="XP_014569043.1">
    <property type="nucleotide sequence ID" value="XM_014713557.1"/>
</dbReference>
<dbReference type="EMBL" id="BABT02000150">
    <property type="protein sequence ID" value="GAA98000.1"/>
    <property type="molecule type" value="Genomic_DNA"/>
</dbReference>
<proteinExistence type="inferred from homology"/>
<dbReference type="HOGENOM" id="CLU_010194_13_1_1"/>
<evidence type="ECO:0000313" key="3">
    <source>
        <dbReference type="EMBL" id="GAA98000.1"/>
    </source>
</evidence>
<keyword evidence="2" id="KW-0560">Oxidoreductase</keyword>
<reference evidence="3 4" key="2">
    <citation type="journal article" date="2012" name="Open Biol.">
        <title>Characteristics of nucleosomes and linker DNA regions on the genome of the basidiomycete Mixia osmundae revealed by mono- and dinucleosome mapping.</title>
        <authorList>
            <person name="Nishida H."/>
            <person name="Kondo S."/>
            <person name="Matsumoto T."/>
            <person name="Suzuki Y."/>
            <person name="Yoshikawa H."/>
            <person name="Taylor T.D."/>
            <person name="Sugiyama J."/>
        </authorList>
    </citation>
    <scope>NUCLEOTIDE SEQUENCE [LARGE SCALE GENOMIC DNA]</scope>
    <source>
        <strain evidence="4">CBS 9802 / IAM 14324 / JCM 22182 / KY 12970</strain>
    </source>
</reference>
<dbReference type="GO" id="GO:0016616">
    <property type="term" value="F:oxidoreductase activity, acting on the CH-OH group of donors, NAD or NADP as acceptor"/>
    <property type="evidence" value="ECO:0007669"/>
    <property type="project" value="TreeGrafter"/>
</dbReference>
<protein>
    <submittedName>
        <fullName evidence="3">Uncharacterized protein</fullName>
    </submittedName>
</protein>